<proteinExistence type="predicted"/>
<dbReference type="Gene3D" id="2.60.40.1120">
    <property type="entry name" value="Carboxypeptidase-like, regulatory domain"/>
    <property type="match status" value="1"/>
</dbReference>
<evidence type="ECO:0000313" key="3">
    <source>
        <dbReference type="EMBL" id="RAK69759.1"/>
    </source>
</evidence>
<feature type="region of interest" description="Disordered" evidence="1">
    <location>
        <begin position="1"/>
        <end position="22"/>
    </location>
</feature>
<evidence type="ECO:0000256" key="2">
    <source>
        <dbReference type="SAM" id="Phobius"/>
    </source>
</evidence>
<keyword evidence="2" id="KW-0812">Transmembrane</keyword>
<name>A0A328BT39_9BACT</name>
<dbReference type="AlphaFoldDB" id="A0A328BT39"/>
<dbReference type="EMBL" id="QHKM01000001">
    <property type="protein sequence ID" value="RAK69759.1"/>
    <property type="molecule type" value="Genomic_DNA"/>
</dbReference>
<sequence length="229" mass="23128">MSDNYQSVTEEPVETDESSLDSGNRKLGLLAGGVVLLLGAALAFGPAANRERIAHGQMPTFELVGASVVGSRSDIEEEAAPAKTDAPAAAVAAKATAAPSKPVTTARAAAAPAASAPAATAAAEPAAPAAEPVAAAAPVVEEAPRTATLSGRILDENGKPMAGATVFVKGTNKIASTDQNGNYTVETPAGEASVVYGYGGYQDQEMRVRSGQATNVTLLPSETGKRRRR</sequence>
<organism evidence="3 4">
    <name type="scientific">Hymenobacter edaphi</name>
    <dbReference type="NCBI Taxonomy" id="2211146"/>
    <lineage>
        <taxon>Bacteria</taxon>
        <taxon>Pseudomonadati</taxon>
        <taxon>Bacteroidota</taxon>
        <taxon>Cytophagia</taxon>
        <taxon>Cytophagales</taxon>
        <taxon>Hymenobacteraceae</taxon>
        <taxon>Hymenobacter</taxon>
    </lineage>
</organism>
<keyword evidence="4" id="KW-1185">Reference proteome</keyword>
<comment type="caution">
    <text evidence="3">The sequence shown here is derived from an EMBL/GenBank/DDBJ whole genome shotgun (WGS) entry which is preliminary data.</text>
</comment>
<evidence type="ECO:0000313" key="4">
    <source>
        <dbReference type="Proteomes" id="UP000248553"/>
    </source>
</evidence>
<feature type="region of interest" description="Disordered" evidence="1">
    <location>
        <begin position="209"/>
        <end position="229"/>
    </location>
</feature>
<evidence type="ECO:0000256" key="1">
    <source>
        <dbReference type="SAM" id="MobiDB-lite"/>
    </source>
</evidence>
<dbReference type="Proteomes" id="UP000248553">
    <property type="component" value="Unassembled WGS sequence"/>
</dbReference>
<dbReference type="RefSeq" id="WP_111476495.1">
    <property type="nucleotide sequence ID" value="NZ_QHKM01000001.1"/>
</dbReference>
<reference evidence="4" key="1">
    <citation type="submission" date="2018-05" db="EMBL/GenBank/DDBJ databases">
        <authorList>
            <person name="Nie L."/>
        </authorList>
    </citation>
    <scope>NUCLEOTIDE SEQUENCE [LARGE SCALE GENOMIC DNA]</scope>
    <source>
        <strain evidence="4">NL</strain>
    </source>
</reference>
<keyword evidence="2" id="KW-0472">Membrane</keyword>
<dbReference type="OrthoDB" id="883344at2"/>
<protein>
    <recommendedName>
        <fullName evidence="5">Carboxypeptidase-like regulatory domain-containing protein</fullName>
    </recommendedName>
</protein>
<feature type="transmembrane region" description="Helical" evidence="2">
    <location>
        <begin position="27"/>
        <end position="48"/>
    </location>
</feature>
<feature type="compositionally biased region" description="Polar residues" evidence="1">
    <location>
        <begin position="211"/>
        <end position="220"/>
    </location>
</feature>
<dbReference type="InterPro" id="IPR008969">
    <property type="entry name" value="CarboxyPept-like_regulatory"/>
</dbReference>
<accession>A0A328BT39</accession>
<evidence type="ECO:0008006" key="5">
    <source>
        <dbReference type="Google" id="ProtNLM"/>
    </source>
</evidence>
<keyword evidence="2" id="KW-1133">Transmembrane helix</keyword>
<dbReference type="Pfam" id="PF13715">
    <property type="entry name" value="CarbopepD_reg_2"/>
    <property type="match status" value="1"/>
</dbReference>
<dbReference type="SUPFAM" id="SSF49464">
    <property type="entry name" value="Carboxypeptidase regulatory domain-like"/>
    <property type="match status" value="1"/>
</dbReference>
<gene>
    <name evidence="3" type="ORF">DLM85_02585</name>
</gene>